<evidence type="ECO:0000256" key="3">
    <source>
        <dbReference type="ARBA" id="ARBA00022989"/>
    </source>
</evidence>
<accession>A0A9U8EKL4</accession>
<evidence type="ECO:0000256" key="1">
    <source>
        <dbReference type="ARBA" id="ARBA00004370"/>
    </source>
</evidence>
<feature type="transmembrane region" description="Helical" evidence="5">
    <location>
        <begin position="78"/>
        <end position="103"/>
    </location>
</feature>
<name>A0A9U8EKL4_BIOGL</name>
<dbReference type="PROSITE" id="PS50262">
    <property type="entry name" value="G_PROTEIN_RECEP_F1_2"/>
    <property type="match status" value="1"/>
</dbReference>
<dbReference type="GeneID" id="106074614"/>
<dbReference type="RefSeq" id="XP_013090871.2">
    <property type="nucleotide sequence ID" value="XM_013235417.2"/>
</dbReference>
<dbReference type="OMA" id="ESINCSI"/>
<evidence type="ECO:0000259" key="6">
    <source>
        <dbReference type="PROSITE" id="PS50262"/>
    </source>
</evidence>
<gene>
    <name evidence="8" type="primary">LOC106074614</name>
</gene>
<feature type="transmembrane region" description="Helical" evidence="5">
    <location>
        <begin position="123"/>
        <end position="141"/>
    </location>
</feature>
<protein>
    <submittedName>
        <fullName evidence="8">Neurotensin receptor type 2-like</fullName>
    </submittedName>
</protein>
<dbReference type="Proteomes" id="UP001165740">
    <property type="component" value="Chromosome 9"/>
</dbReference>
<evidence type="ECO:0000256" key="2">
    <source>
        <dbReference type="ARBA" id="ARBA00022692"/>
    </source>
</evidence>
<feature type="domain" description="G-protein coupled receptors family 1 profile" evidence="6">
    <location>
        <begin position="57"/>
        <end position="334"/>
    </location>
</feature>
<comment type="subcellular location">
    <subcellularLocation>
        <location evidence="1">Membrane</location>
    </subcellularLocation>
</comment>
<dbReference type="KEGG" id="bgt:106074614"/>
<keyword evidence="4 5" id="KW-0472">Membrane</keyword>
<evidence type="ECO:0000313" key="7">
    <source>
        <dbReference type="Proteomes" id="UP001165740"/>
    </source>
</evidence>
<feature type="transmembrane region" description="Helical" evidence="5">
    <location>
        <begin position="41"/>
        <end position="66"/>
    </location>
</feature>
<feature type="transmembrane region" description="Helical" evidence="5">
    <location>
        <begin position="313"/>
        <end position="335"/>
    </location>
</feature>
<dbReference type="InterPro" id="IPR000276">
    <property type="entry name" value="GPCR_Rhodpsn"/>
</dbReference>
<evidence type="ECO:0000313" key="8">
    <source>
        <dbReference type="RefSeq" id="XP_013090871.2"/>
    </source>
</evidence>
<dbReference type="Gene3D" id="1.20.1070.10">
    <property type="entry name" value="Rhodopsin 7-helix transmembrane proteins"/>
    <property type="match status" value="1"/>
</dbReference>
<proteinExistence type="predicted"/>
<keyword evidence="3 5" id="KW-1133">Transmembrane helix</keyword>
<feature type="transmembrane region" description="Helical" evidence="5">
    <location>
        <begin position="162"/>
        <end position="186"/>
    </location>
</feature>
<keyword evidence="7" id="KW-1185">Reference proteome</keyword>
<feature type="transmembrane region" description="Helical" evidence="5">
    <location>
        <begin position="270"/>
        <end position="293"/>
    </location>
</feature>
<dbReference type="PANTHER" id="PTHR46641:SF2">
    <property type="entry name" value="FMRFAMIDE RECEPTOR"/>
    <property type="match status" value="1"/>
</dbReference>
<dbReference type="Pfam" id="PF00001">
    <property type="entry name" value="7tm_1"/>
    <property type="match status" value="1"/>
</dbReference>
<keyword evidence="2 5" id="KW-0812">Transmembrane</keyword>
<sequence>MPENDTIGVTLGSSLDNLVISLVEGYHKITSDEAKEALETIFFFLFSGVISFVGAIANIINIIVFVKQGFSETVNITLLGLAISDLGSLITLIWMSVCFSPWFRQSPHIPFDAKDIQYLTAGWPHVCFARITSWITAFITFERCLCIAQPLRVKQIITPRRTAYTIVSIFIAMFVCVAPVFCVIGIGRKNFPDRNVTLMGLVYASNGPNVENISFSITVFAQLSSFAIVIVCTVILVRNLMQKSKWRQTATTSELAAGNKNALSTRDKKVVVMVTFISSIFIACFLPSAMNLILMIHYSPDYSVVGREQNTFLVSWSIMNTLEACNSTLGIFVYYHMSSKFKKELLALFGKEKDLSDKVDS</sequence>
<dbReference type="SUPFAM" id="SSF81321">
    <property type="entry name" value="Family A G protein-coupled receptor-like"/>
    <property type="match status" value="1"/>
</dbReference>
<dbReference type="InterPro" id="IPR052954">
    <property type="entry name" value="GPCR-Ligand_Int"/>
</dbReference>
<reference evidence="8" key="1">
    <citation type="submission" date="2025-08" db="UniProtKB">
        <authorList>
            <consortium name="RefSeq"/>
        </authorList>
    </citation>
    <scope>IDENTIFICATION</scope>
</reference>
<feature type="transmembrane region" description="Helical" evidence="5">
    <location>
        <begin position="213"/>
        <end position="237"/>
    </location>
</feature>
<dbReference type="GO" id="GO:0016020">
    <property type="term" value="C:membrane"/>
    <property type="evidence" value="ECO:0007669"/>
    <property type="project" value="UniProtKB-SubCell"/>
</dbReference>
<evidence type="ECO:0000256" key="4">
    <source>
        <dbReference type="ARBA" id="ARBA00023136"/>
    </source>
</evidence>
<dbReference type="GO" id="GO:0004930">
    <property type="term" value="F:G protein-coupled receptor activity"/>
    <property type="evidence" value="ECO:0007669"/>
    <property type="project" value="InterPro"/>
</dbReference>
<organism evidence="7 8">
    <name type="scientific">Biomphalaria glabrata</name>
    <name type="common">Bloodfluke planorb</name>
    <name type="synonym">Freshwater snail</name>
    <dbReference type="NCBI Taxonomy" id="6526"/>
    <lineage>
        <taxon>Eukaryota</taxon>
        <taxon>Metazoa</taxon>
        <taxon>Spiralia</taxon>
        <taxon>Lophotrochozoa</taxon>
        <taxon>Mollusca</taxon>
        <taxon>Gastropoda</taxon>
        <taxon>Heterobranchia</taxon>
        <taxon>Euthyneura</taxon>
        <taxon>Panpulmonata</taxon>
        <taxon>Hygrophila</taxon>
        <taxon>Lymnaeoidea</taxon>
        <taxon>Planorbidae</taxon>
        <taxon>Biomphalaria</taxon>
    </lineage>
</organism>
<dbReference type="PRINTS" id="PR00237">
    <property type="entry name" value="GPCRRHODOPSN"/>
</dbReference>
<dbReference type="OrthoDB" id="6139113at2759"/>
<evidence type="ECO:0000256" key="5">
    <source>
        <dbReference type="SAM" id="Phobius"/>
    </source>
</evidence>
<dbReference type="InterPro" id="IPR017452">
    <property type="entry name" value="GPCR_Rhodpsn_7TM"/>
</dbReference>
<dbReference type="AlphaFoldDB" id="A0A9U8EKL4"/>
<dbReference type="PANTHER" id="PTHR46641">
    <property type="entry name" value="FMRFAMIDE RECEPTOR-RELATED"/>
    <property type="match status" value="1"/>
</dbReference>